<reference evidence="1" key="1">
    <citation type="journal article" date="2020" name="Nature">
        <title>Giant virus diversity and host interactions through global metagenomics.</title>
        <authorList>
            <person name="Schulz F."/>
            <person name="Roux S."/>
            <person name="Paez-Espino D."/>
            <person name="Jungbluth S."/>
            <person name="Walsh D.A."/>
            <person name="Denef V.J."/>
            <person name="McMahon K.D."/>
            <person name="Konstantinidis K.T."/>
            <person name="Eloe-Fadrosh E.A."/>
            <person name="Kyrpides N.C."/>
            <person name="Woyke T."/>
        </authorList>
    </citation>
    <scope>NUCLEOTIDE SEQUENCE</scope>
    <source>
        <strain evidence="1">GVMAG-S-1101164-72</strain>
    </source>
</reference>
<dbReference type="InterPro" id="IPR029033">
    <property type="entry name" value="His_PPase_superfam"/>
</dbReference>
<organism evidence="1">
    <name type="scientific">viral metagenome</name>
    <dbReference type="NCBI Taxonomy" id="1070528"/>
    <lineage>
        <taxon>unclassified sequences</taxon>
        <taxon>metagenomes</taxon>
        <taxon>organismal metagenomes</taxon>
    </lineage>
</organism>
<dbReference type="CDD" id="cd07067">
    <property type="entry name" value="HP_PGM_like"/>
    <property type="match status" value="1"/>
</dbReference>
<evidence type="ECO:0008006" key="2">
    <source>
        <dbReference type="Google" id="ProtNLM"/>
    </source>
</evidence>
<dbReference type="SMART" id="SM00855">
    <property type="entry name" value="PGAM"/>
    <property type="match status" value="1"/>
</dbReference>
<dbReference type="EMBL" id="MN740758">
    <property type="protein sequence ID" value="QHS81588.1"/>
    <property type="molecule type" value="Genomic_DNA"/>
</dbReference>
<name>A0A6C0APA3_9ZZZZ</name>
<dbReference type="GO" id="GO:0005829">
    <property type="term" value="C:cytosol"/>
    <property type="evidence" value="ECO:0007669"/>
    <property type="project" value="TreeGrafter"/>
</dbReference>
<proteinExistence type="predicted"/>
<dbReference type="Pfam" id="PF00300">
    <property type="entry name" value="His_Phos_1"/>
    <property type="match status" value="1"/>
</dbReference>
<dbReference type="PANTHER" id="PTHR48100:SF44">
    <property type="entry name" value="PHOSPHATASE C1620.13-RELATED"/>
    <property type="match status" value="1"/>
</dbReference>
<accession>A0A6C0APA3</accession>
<dbReference type="SUPFAM" id="SSF53254">
    <property type="entry name" value="Phosphoglycerate mutase-like"/>
    <property type="match status" value="1"/>
</dbReference>
<evidence type="ECO:0000313" key="1">
    <source>
        <dbReference type="EMBL" id="QHS81588.1"/>
    </source>
</evidence>
<sequence length="267" mass="31628">MVSKTRKKQRTYKIYMFRHGVSCSNLARRLNNDLEANLYTDPELTEDGISMVKHLKPYALKHIRKPFVTGVSNLLRTHQTAYHLLNPKKMYIIPYINEFGENYQENHELPRELQEELLKTIDRPIIKLRDYSYYDKVEQVDEEQQLGAFMKWLGANVNKITDHGSKSLVLISHYGFINDVINHYVGFSPQKIYNCEMIEMDVSIHNKEAHIDYLKRVSYDPKKFKKWDPIAYSKNHGCRLSIGKNRKPVTRQLIYSYETRKKKNNPK</sequence>
<dbReference type="GO" id="GO:0016791">
    <property type="term" value="F:phosphatase activity"/>
    <property type="evidence" value="ECO:0007669"/>
    <property type="project" value="TreeGrafter"/>
</dbReference>
<dbReference type="Gene3D" id="3.40.50.1240">
    <property type="entry name" value="Phosphoglycerate mutase-like"/>
    <property type="match status" value="1"/>
</dbReference>
<dbReference type="PANTHER" id="PTHR48100">
    <property type="entry name" value="BROAD-SPECIFICITY PHOSPHATASE YOR283W-RELATED"/>
    <property type="match status" value="1"/>
</dbReference>
<dbReference type="AlphaFoldDB" id="A0A6C0APA3"/>
<dbReference type="InterPro" id="IPR050275">
    <property type="entry name" value="PGM_Phosphatase"/>
</dbReference>
<protein>
    <recommendedName>
        <fullName evidence="2">Phosphoglycerate mutase family protein</fullName>
    </recommendedName>
</protein>
<dbReference type="InterPro" id="IPR013078">
    <property type="entry name" value="His_Pase_superF_clade-1"/>
</dbReference>